<dbReference type="EMBL" id="JADBDZ010000001">
    <property type="protein sequence ID" value="MBE1533154.1"/>
    <property type="molecule type" value="Genomic_DNA"/>
</dbReference>
<evidence type="ECO:0000313" key="7">
    <source>
        <dbReference type="Proteomes" id="UP000627838"/>
    </source>
</evidence>
<keyword evidence="3 4" id="KW-0067">ATP-binding</keyword>
<dbReference type="Pfam" id="PF13535">
    <property type="entry name" value="ATP-grasp_4"/>
    <property type="match status" value="1"/>
</dbReference>
<dbReference type="PROSITE" id="PS50975">
    <property type="entry name" value="ATP_GRASP"/>
    <property type="match status" value="1"/>
</dbReference>
<accession>A0ABR9JRF5</accession>
<feature type="domain" description="ATP-grasp" evidence="5">
    <location>
        <begin position="105"/>
        <end position="321"/>
    </location>
</feature>
<keyword evidence="7" id="KW-1185">Reference proteome</keyword>
<dbReference type="PANTHER" id="PTHR43585">
    <property type="entry name" value="FUMIPYRROLE BIOSYNTHESIS PROTEIN C"/>
    <property type="match status" value="1"/>
</dbReference>
<comment type="caution">
    <text evidence="6">The sequence shown here is derived from an EMBL/GenBank/DDBJ whole genome shotgun (WGS) entry which is preliminary data.</text>
</comment>
<evidence type="ECO:0000256" key="4">
    <source>
        <dbReference type="PROSITE-ProRule" id="PRU00409"/>
    </source>
</evidence>
<keyword evidence="2 4" id="KW-0547">Nucleotide-binding</keyword>
<dbReference type="Proteomes" id="UP000627838">
    <property type="component" value="Unassembled WGS sequence"/>
</dbReference>
<evidence type="ECO:0000259" key="5">
    <source>
        <dbReference type="PROSITE" id="PS50975"/>
    </source>
</evidence>
<dbReference type="SUPFAM" id="SSF56059">
    <property type="entry name" value="Glutathione synthetase ATP-binding domain-like"/>
    <property type="match status" value="1"/>
</dbReference>
<gene>
    <name evidence="6" type="ORF">H4W34_002987</name>
</gene>
<dbReference type="PANTHER" id="PTHR43585:SF2">
    <property type="entry name" value="ATP-GRASP ENZYME FSQD"/>
    <property type="match status" value="1"/>
</dbReference>
<dbReference type="Gene3D" id="3.30.470.20">
    <property type="entry name" value="ATP-grasp fold, B domain"/>
    <property type="match status" value="1"/>
</dbReference>
<proteinExistence type="predicted"/>
<dbReference type="InterPro" id="IPR011761">
    <property type="entry name" value="ATP-grasp"/>
</dbReference>
<evidence type="ECO:0000256" key="2">
    <source>
        <dbReference type="ARBA" id="ARBA00022741"/>
    </source>
</evidence>
<organism evidence="6 7">
    <name type="scientific">Actinomadura algeriensis</name>
    <dbReference type="NCBI Taxonomy" id="1679523"/>
    <lineage>
        <taxon>Bacteria</taxon>
        <taxon>Bacillati</taxon>
        <taxon>Actinomycetota</taxon>
        <taxon>Actinomycetes</taxon>
        <taxon>Streptosporangiales</taxon>
        <taxon>Thermomonosporaceae</taxon>
        <taxon>Actinomadura</taxon>
    </lineage>
</organism>
<dbReference type="RefSeq" id="WP_192759751.1">
    <property type="nucleotide sequence ID" value="NZ_JADBDZ010000001.1"/>
</dbReference>
<evidence type="ECO:0000313" key="6">
    <source>
        <dbReference type="EMBL" id="MBE1533154.1"/>
    </source>
</evidence>
<reference evidence="6 7" key="1">
    <citation type="submission" date="2020-10" db="EMBL/GenBank/DDBJ databases">
        <title>Sequencing the genomes of 1000 actinobacteria strains.</title>
        <authorList>
            <person name="Klenk H.-P."/>
        </authorList>
    </citation>
    <scope>NUCLEOTIDE SEQUENCE [LARGE SCALE GENOMIC DNA]</scope>
    <source>
        <strain evidence="6 7">DSM 46744</strain>
    </source>
</reference>
<sequence length="428" mass="48268">MPQNVFVVGLDDLNLRMLGELPHLEEYRFHGLLTISELQQGDIDFPALLERAQEQLDAFEGKIDAIIGFWDFPVTSMVPILCARYGLHSPSLESIVKCEHKYWSRLEQREVIDEYPAFGLVDLSPEGRAEPPPGVRYPMWLKPVKGTSSELAFLARDDAEFDRAVAGIRAGIDRIGEPFQEVMNHLELPPEIAEIGGVACLAEESIDGAQVTVEGYGHQGDVHVYGIVDSINYPGTPSFLRYQYPSSVPAEIAERMTDISARVIRRLGLDSTTFNIEYFWNREDDTIRLLEVNPRHSQSHAPLFEFVDGVPNHQSMVRLALGHHPDLPHRAGEYDIAAKWFVRHHEDATVRRVPSEEEIRAVEREVPGTIVELSVRAGQRLSDVDMQDSYSYEVARVFMGARDEAELKAKYDKCLAALPFEFEPAKGT</sequence>
<evidence type="ECO:0000256" key="1">
    <source>
        <dbReference type="ARBA" id="ARBA00022598"/>
    </source>
</evidence>
<evidence type="ECO:0000256" key="3">
    <source>
        <dbReference type="ARBA" id="ARBA00022840"/>
    </source>
</evidence>
<name>A0ABR9JRF5_9ACTN</name>
<keyword evidence="1" id="KW-0436">Ligase</keyword>
<protein>
    <recommendedName>
        <fullName evidence="5">ATP-grasp domain-containing protein</fullName>
    </recommendedName>
</protein>
<dbReference type="InterPro" id="IPR052032">
    <property type="entry name" value="ATP-dep_AA_Ligase"/>
</dbReference>